<dbReference type="CDD" id="cd05380">
    <property type="entry name" value="CAP_euk"/>
    <property type="match status" value="1"/>
</dbReference>
<dbReference type="SUPFAM" id="SSF55797">
    <property type="entry name" value="PR-1-like"/>
    <property type="match status" value="1"/>
</dbReference>
<dbReference type="AlphaFoldDB" id="A0A9D3YA62"/>
<gene>
    <name evidence="2" type="ORF">DPMN_084224</name>
</gene>
<sequence length="248" mass="28035">MILQQRIHRTYLEFQEEKGAMYTADLFFGSYIVAAVLKCCTCALINIRPYQAAILQAHNLYRSREPAANMRALVWDNFLAYRAAQWTETCYFEHQRRGFGENLSYFTSTGPPLSSRTAVQRSIGLWAAERPLWGRGPQCGAACHYTQLIWATTTRVGCALSYCPSLRVGMSQIQRNSQYFACFYSPPGNFIGQLPFIPGPRCSRCGRGQACVRGLCSPMPFGRRRRRSAKLSTKSEFLGIVHERSDGV</sequence>
<evidence type="ECO:0000313" key="3">
    <source>
        <dbReference type="Proteomes" id="UP000828390"/>
    </source>
</evidence>
<dbReference type="PRINTS" id="PR00838">
    <property type="entry name" value="V5ALLERGEN"/>
</dbReference>
<name>A0A9D3YA62_DREPO</name>
<dbReference type="PANTHER" id="PTHR10334">
    <property type="entry name" value="CYSTEINE-RICH SECRETORY PROTEIN-RELATED"/>
    <property type="match status" value="1"/>
</dbReference>
<dbReference type="InterPro" id="IPR014044">
    <property type="entry name" value="CAP_dom"/>
</dbReference>
<comment type="caution">
    <text evidence="2">The sequence shown here is derived from an EMBL/GenBank/DDBJ whole genome shotgun (WGS) entry which is preliminary data.</text>
</comment>
<dbReference type="Proteomes" id="UP000828390">
    <property type="component" value="Unassembled WGS sequence"/>
</dbReference>
<dbReference type="Gene3D" id="3.40.33.10">
    <property type="entry name" value="CAP"/>
    <property type="match status" value="1"/>
</dbReference>
<proteinExistence type="predicted"/>
<dbReference type="OrthoDB" id="674273at2759"/>
<keyword evidence="3" id="KW-1185">Reference proteome</keyword>
<evidence type="ECO:0000313" key="2">
    <source>
        <dbReference type="EMBL" id="KAH3696748.1"/>
    </source>
</evidence>
<reference evidence="2" key="2">
    <citation type="submission" date="2020-11" db="EMBL/GenBank/DDBJ databases">
        <authorList>
            <person name="McCartney M.A."/>
            <person name="Auch B."/>
            <person name="Kono T."/>
            <person name="Mallez S."/>
            <person name="Becker A."/>
            <person name="Gohl D.M."/>
            <person name="Silverstein K.A.T."/>
            <person name="Koren S."/>
            <person name="Bechman K.B."/>
            <person name="Herman A."/>
            <person name="Abrahante J.E."/>
            <person name="Garbe J."/>
        </authorList>
    </citation>
    <scope>NUCLEOTIDE SEQUENCE</scope>
    <source>
        <strain evidence="2">Duluth1</strain>
        <tissue evidence="2">Whole animal</tissue>
    </source>
</reference>
<dbReference type="InterPro" id="IPR035940">
    <property type="entry name" value="CAP_sf"/>
</dbReference>
<dbReference type="SMART" id="SM00198">
    <property type="entry name" value="SCP"/>
    <property type="match status" value="1"/>
</dbReference>
<reference evidence="2" key="1">
    <citation type="journal article" date="2019" name="bioRxiv">
        <title>The Genome of the Zebra Mussel, Dreissena polymorpha: A Resource for Invasive Species Research.</title>
        <authorList>
            <person name="McCartney M.A."/>
            <person name="Auch B."/>
            <person name="Kono T."/>
            <person name="Mallez S."/>
            <person name="Zhang Y."/>
            <person name="Obille A."/>
            <person name="Becker A."/>
            <person name="Abrahante J.E."/>
            <person name="Garbe J."/>
            <person name="Badalamenti J.P."/>
            <person name="Herman A."/>
            <person name="Mangelson H."/>
            <person name="Liachko I."/>
            <person name="Sullivan S."/>
            <person name="Sone E.D."/>
            <person name="Koren S."/>
            <person name="Silverstein K.A.T."/>
            <person name="Beckman K.B."/>
            <person name="Gohl D.M."/>
        </authorList>
    </citation>
    <scope>NUCLEOTIDE SEQUENCE</scope>
    <source>
        <strain evidence="2">Duluth1</strain>
        <tissue evidence="2">Whole animal</tissue>
    </source>
</reference>
<protein>
    <recommendedName>
        <fullName evidence="1">SCP domain-containing protein</fullName>
    </recommendedName>
</protein>
<dbReference type="InterPro" id="IPR001283">
    <property type="entry name" value="CRISP-related"/>
</dbReference>
<feature type="domain" description="SCP" evidence="1">
    <location>
        <begin position="49"/>
        <end position="192"/>
    </location>
</feature>
<dbReference type="Pfam" id="PF00188">
    <property type="entry name" value="CAP"/>
    <property type="match status" value="1"/>
</dbReference>
<evidence type="ECO:0000259" key="1">
    <source>
        <dbReference type="SMART" id="SM00198"/>
    </source>
</evidence>
<dbReference type="InterPro" id="IPR002413">
    <property type="entry name" value="V5_allergen-like"/>
</dbReference>
<dbReference type="EMBL" id="JAIWYP010000016">
    <property type="protein sequence ID" value="KAH3696748.1"/>
    <property type="molecule type" value="Genomic_DNA"/>
</dbReference>
<dbReference type="PRINTS" id="PR00837">
    <property type="entry name" value="V5TPXLIKE"/>
</dbReference>
<organism evidence="2 3">
    <name type="scientific">Dreissena polymorpha</name>
    <name type="common">Zebra mussel</name>
    <name type="synonym">Mytilus polymorpha</name>
    <dbReference type="NCBI Taxonomy" id="45954"/>
    <lineage>
        <taxon>Eukaryota</taxon>
        <taxon>Metazoa</taxon>
        <taxon>Spiralia</taxon>
        <taxon>Lophotrochozoa</taxon>
        <taxon>Mollusca</taxon>
        <taxon>Bivalvia</taxon>
        <taxon>Autobranchia</taxon>
        <taxon>Heteroconchia</taxon>
        <taxon>Euheterodonta</taxon>
        <taxon>Imparidentia</taxon>
        <taxon>Neoheterodontei</taxon>
        <taxon>Myida</taxon>
        <taxon>Dreissenoidea</taxon>
        <taxon>Dreissenidae</taxon>
        <taxon>Dreissena</taxon>
    </lineage>
</organism>
<accession>A0A9D3YA62</accession>